<gene>
    <name evidence="2" type="ORF">CPE01_04090</name>
</gene>
<feature type="transmembrane region" description="Helical" evidence="1">
    <location>
        <begin position="29"/>
        <end position="47"/>
    </location>
</feature>
<protein>
    <recommendedName>
        <fullName evidence="4">DUF3093 domain-containing protein</fullName>
    </recommendedName>
</protein>
<dbReference type="OrthoDB" id="3217020at2"/>
<dbReference type="Pfam" id="PF11292">
    <property type="entry name" value="DUF3093"/>
    <property type="match status" value="1"/>
</dbReference>
<keyword evidence="1" id="KW-0472">Membrane</keyword>
<keyword evidence="3" id="KW-1185">Reference proteome</keyword>
<name>A0A510UQC1_9CELL</name>
<dbReference type="EMBL" id="BJUA01000002">
    <property type="protein sequence ID" value="GEK16676.1"/>
    <property type="molecule type" value="Genomic_DNA"/>
</dbReference>
<dbReference type="RefSeq" id="WP_146804991.1">
    <property type="nucleotide sequence ID" value="NZ_BJUA01000002.1"/>
</dbReference>
<keyword evidence="1" id="KW-0812">Transmembrane</keyword>
<accession>A0A510UQC1</accession>
<evidence type="ECO:0008006" key="4">
    <source>
        <dbReference type="Google" id="ProtNLM"/>
    </source>
</evidence>
<proteinExistence type="predicted"/>
<evidence type="ECO:0000256" key="1">
    <source>
        <dbReference type="SAM" id="Phobius"/>
    </source>
</evidence>
<dbReference type="InterPro" id="IPR021443">
    <property type="entry name" value="DUF3093"/>
</dbReference>
<dbReference type="Proteomes" id="UP000321386">
    <property type="component" value="Unassembled WGS sequence"/>
</dbReference>
<evidence type="ECO:0000313" key="3">
    <source>
        <dbReference type="Proteomes" id="UP000321386"/>
    </source>
</evidence>
<feature type="transmembrane region" description="Helical" evidence="1">
    <location>
        <begin position="53"/>
        <end position="72"/>
    </location>
</feature>
<organism evidence="2 3">
    <name type="scientific">Cellulomonas persica</name>
    <dbReference type="NCBI Taxonomy" id="76861"/>
    <lineage>
        <taxon>Bacteria</taxon>
        <taxon>Bacillati</taxon>
        <taxon>Actinomycetota</taxon>
        <taxon>Actinomycetes</taxon>
        <taxon>Micrococcales</taxon>
        <taxon>Cellulomonadaceae</taxon>
        <taxon>Cellulomonas</taxon>
    </lineage>
</organism>
<comment type="caution">
    <text evidence="2">The sequence shown here is derived from an EMBL/GenBank/DDBJ whole genome shotgun (WGS) entry which is preliminary data.</text>
</comment>
<dbReference type="AlphaFoldDB" id="A0A510UQC1"/>
<keyword evidence="1" id="KW-1133">Transmembrane helix</keyword>
<evidence type="ECO:0000313" key="2">
    <source>
        <dbReference type="EMBL" id="GEK16676.1"/>
    </source>
</evidence>
<sequence length="163" mass="17393">MPATPDPARRPSPDAVQTASSTFDEALRFGPLGWFAVAGLVVTLWIALLPVDLVLATAVAAVAAVVAVLLVVRWTPRVRVRGGELVAGRAHIPLDLLRAPRALAGAELREALGPGLDARAYVCLRGWVHSAVRVDVDDPQDPTPYWIVSTRRPDELVAALTRG</sequence>
<reference evidence="2 3" key="1">
    <citation type="submission" date="2019-07" db="EMBL/GenBank/DDBJ databases">
        <title>Whole genome shotgun sequence of Cellulomonas persica NBRC 101101.</title>
        <authorList>
            <person name="Hosoyama A."/>
            <person name="Uohara A."/>
            <person name="Ohji S."/>
            <person name="Ichikawa N."/>
        </authorList>
    </citation>
    <scope>NUCLEOTIDE SEQUENCE [LARGE SCALE GENOMIC DNA]</scope>
    <source>
        <strain evidence="2 3">NBRC 101101</strain>
    </source>
</reference>